<dbReference type="OrthoDB" id="1929542at2759"/>
<dbReference type="GO" id="GO:0031625">
    <property type="term" value="F:ubiquitin protein ligase binding"/>
    <property type="evidence" value="ECO:0007669"/>
    <property type="project" value="InterPro"/>
</dbReference>
<gene>
    <name evidence="3" type="primary">CUL1_0</name>
    <name evidence="3" type="ORF">A4A49_35334</name>
</gene>
<dbReference type="STRING" id="49451.A0A1J6J4F0"/>
<dbReference type="Proteomes" id="UP000187609">
    <property type="component" value="Unassembled WGS sequence"/>
</dbReference>
<dbReference type="KEGG" id="nau:109218719"/>
<dbReference type="OMA" id="SSCYARI"/>
<name>A0A1J6J4F0_NICAT</name>
<dbReference type="InterPro" id="IPR001373">
    <property type="entry name" value="Cullin_N"/>
</dbReference>
<comment type="similarity">
    <text evidence="1">Belongs to the cullin family.</text>
</comment>
<dbReference type="AlphaFoldDB" id="A0A1J6J4F0"/>
<protein>
    <submittedName>
        <fullName evidence="3">Cullin-1</fullName>
    </submittedName>
</protein>
<dbReference type="SMR" id="A0A1J6J4F0"/>
<comment type="caution">
    <text evidence="3">The sequence shown here is derived from an EMBL/GenBank/DDBJ whole genome shotgun (WGS) entry which is preliminary data.</text>
</comment>
<dbReference type="GO" id="GO:0006511">
    <property type="term" value="P:ubiquitin-dependent protein catabolic process"/>
    <property type="evidence" value="ECO:0007669"/>
    <property type="project" value="InterPro"/>
</dbReference>
<dbReference type="GeneID" id="109218719"/>
<dbReference type="PANTHER" id="PTHR11932">
    <property type="entry name" value="CULLIN"/>
    <property type="match status" value="1"/>
</dbReference>
<dbReference type="SUPFAM" id="SSF74788">
    <property type="entry name" value="Cullin repeat-like"/>
    <property type="match status" value="1"/>
</dbReference>
<dbReference type="Pfam" id="PF00888">
    <property type="entry name" value="Cullin"/>
    <property type="match status" value="1"/>
</dbReference>
<sequence>MSNRGKLEESMKTLEEGIKKVKFILDGYPACKLFTSEEYMRYYDCVYLLCVQPPPFDLSAELLNRYHATLDESIHLKVLPSLKDKSGTSLLAEFLRIWTNYKAMLKCLGGFFLYLDKKCTDQKRSAPLKEIALSCFQHGVCNDLLPKIFDAALLLISQDRREEPIDRTLLQGLSTFFVENDGPKKGTYYHMFEEKLLTDTSSCYARIASEWLHNYSSADYILKVERCLNDEKGRLSQFLYPSSVEKLLQVVHLKLIGEMTSQLIEKRKAENNLNSTRYQELLSRCANLKIG</sequence>
<reference evidence="3" key="1">
    <citation type="submission" date="2016-11" db="EMBL/GenBank/DDBJ databases">
        <title>The genome of Nicotiana attenuata.</title>
        <authorList>
            <person name="Xu S."/>
            <person name="Brockmoeller T."/>
            <person name="Gaquerel E."/>
            <person name="Navarro A."/>
            <person name="Kuhl H."/>
            <person name="Gase K."/>
            <person name="Ling Z."/>
            <person name="Zhou W."/>
            <person name="Kreitzer C."/>
            <person name="Stanke M."/>
            <person name="Tang H."/>
            <person name="Lyons E."/>
            <person name="Pandey P."/>
            <person name="Pandey S.P."/>
            <person name="Timmermann B."/>
            <person name="Baldwin I.T."/>
        </authorList>
    </citation>
    <scope>NUCLEOTIDE SEQUENCE [LARGE SCALE GENOMIC DNA]</scope>
    <source>
        <strain evidence="3">UT</strain>
    </source>
</reference>
<evidence type="ECO:0000259" key="2">
    <source>
        <dbReference type="Pfam" id="PF00888"/>
    </source>
</evidence>
<evidence type="ECO:0000256" key="1">
    <source>
        <dbReference type="ARBA" id="ARBA00006019"/>
    </source>
</evidence>
<keyword evidence="4" id="KW-1185">Reference proteome</keyword>
<evidence type="ECO:0000313" key="3">
    <source>
        <dbReference type="EMBL" id="OIT07544.1"/>
    </source>
</evidence>
<dbReference type="InterPro" id="IPR045093">
    <property type="entry name" value="Cullin"/>
</dbReference>
<dbReference type="EMBL" id="MJEQ01037183">
    <property type="protein sequence ID" value="OIT07544.1"/>
    <property type="molecule type" value="Genomic_DNA"/>
</dbReference>
<accession>A0A1J6J4F0</accession>
<dbReference type="Gene3D" id="1.20.1310.10">
    <property type="entry name" value="Cullin Repeats"/>
    <property type="match status" value="2"/>
</dbReference>
<proteinExistence type="inferred from homology"/>
<organism evidence="3 4">
    <name type="scientific">Nicotiana attenuata</name>
    <name type="common">Coyote tobacco</name>
    <dbReference type="NCBI Taxonomy" id="49451"/>
    <lineage>
        <taxon>Eukaryota</taxon>
        <taxon>Viridiplantae</taxon>
        <taxon>Streptophyta</taxon>
        <taxon>Embryophyta</taxon>
        <taxon>Tracheophyta</taxon>
        <taxon>Spermatophyta</taxon>
        <taxon>Magnoliopsida</taxon>
        <taxon>eudicotyledons</taxon>
        <taxon>Gunneridae</taxon>
        <taxon>Pentapetalae</taxon>
        <taxon>asterids</taxon>
        <taxon>lamiids</taxon>
        <taxon>Solanales</taxon>
        <taxon>Solanaceae</taxon>
        <taxon>Nicotianoideae</taxon>
        <taxon>Nicotianeae</taxon>
        <taxon>Nicotiana</taxon>
    </lineage>
</organism>
<dbReference type="InterPro" id="IPR016159">
    <property type="entry name" value="Cullin_repeat-like_dom_sf"/>
</dbReference>
<evidence type="ECO:0000313" key="4">
    <source>
        <dbReference type="Proteomes" id="UP000187609"/>
    </source>
</evidence>
<dbReference type="Gramene" id="OIT07544">
    <property type="protein sequence ID" value="OIT07544"/>
    <property type="gene ID" value="A4A49_35334"/>
</dbReference>
<feature type="domain" description="Cullin N-terminal" evidence="2">
    <location>
        <begin position="32"/>
        <end position="281"/>
    </location>
</feature>